<evidence type="ECO:0000313" key="3">
    <source>
        <dbReference type="Proteomes" id="UP000588604"/>
    </source>
</evidence>
<protein>
    <recommendedName>
        <fullName evidence="4">HTTM domain-containing protein</fullName>
    </recommendedName>
</protein>
<dbReference type="Proteomes" id="UP000588604">
    <property type="component" value="Unassembled WGS sequence"/>
</dbReference>
<feature type="transmembrane region" description="Helical" evidence="1">
    <location>
        <begin position="121"/>
        <end position="143"/>
    </location>
</feature>
<feature type="transmembrane region" description="Helical" evidence="1">
    <location>
        <begin position="294"/>
        <end position="314"/>
    </location>
</feature>
<accession>A0A841MS58</accession>
<keyword evidence="1" id="KW-1133">Transmembrane helix</keyword>
<organism evidence="2 3">
    <name type="scientific">Algoriphagus iocasae</name>
    <dbReference type="NCBI Taxonomy" id="1836499"/>
    <lineage>
        <taxon>Bacteria</taxon>
        <taxon>Pseudomonadati</taxon>
        <taxon>Bacteroidota</taxon>
        <taxon>Cytophagia</taxon>
        <taxon>Cytophagales</taxon>
        <taxon>Cyclobacteriaceae</taxon>
        <taxon>Algoriphagus</taxon>
    </lineage>
</organism>
<feature type="transmembrane region" description="Helical" evidence="1">
    <location>
        <begin position="67"/>
        <end position="92"/>
    </location>
</feature>
<dbReference type="AlphaFoldDB" id="A0A841MS58"/>
<keyword evidence="1" id="KW-0472">Membrane</keyword>
<feature type="transmembrane region" description="Helical" evidence="1">
    <location>
        <begin position="25"/>
        <end position="47"/>
    </location>
</feature>
<reference evidence="2 3" key="1">
    <citation type="submission" date="2020-08" db="EMBL/GenBank/DDBJ databases">
        <title>Genomic Encyclopedia of Type Strains, Phase IV (KMG-IV): sequencing the most valuable type-strain genomes for metagenomic binning, comparative biology and taxonomic classification.</title>
        <authorList>
            <person name="Goeker M."/>
        </authorList>
    </citation>
    <scope>NUCLEOTIDE SEQUENCE [LARGE SCALE GENOMIC DNA]</scope>
    <source>
        <strain evidence="2 3">DSM 102044</strain>
    </source>
</reference>
<feature type="transmembrane region" description="Helical" evidence="1">
    <location>
        <begin position="99"/>
        <end position="115"/>
    </location>
</feature>
<dbReference type="RefSeq" id="WP_184497686.1">
    <property type="nucleotide sequence ID" value="NZ_JACIJO010000004.1"/>
</dbReference>
<feature type="transmembrane region" description="Helical" evidence="1">
    <location>
        <begin position="155"/>
        <end position="175"/>
    </location>
</feature>
<gene>
    <name evidence="2" type="ORF">FHS59_004175</name>
</gene>
<keyword evidence="1" id="KW-0812">Transmembrane</keyword>
<comment type="caution">
    <text evidence="2">The sequence shown here is derived from an EMBL/GenBank/DDBJ whole genome shotgun (WGS) entry which is preliminary data.</text>
</comment>
<dbReference type="EMBL" id="JACIJO010000004">
    <property type="protein sequence ID" value="MBB6328519.1"/>
    <property type="molecule type" value="Genomic_DNA"/>
</dbReference>
<feature type="transmembrane region" description="Helical" evidence="1">
    <location>
        <begin position="329"/>
        <end position="351"/>
    </location>
</feature>
<sequence length="365" mass="42810">MNKMLEYFDHLVFEEYRMDPKAMGAYRIIFSVFIIFVLGIPDFRYLVQYPDLIYQPPFLSFGQLLNGFPTPFIIVLFSSLLVILHFCVLFGFYTRVSSIGLTILYIILYTIKFSLGKIDHAWMVTIWIPFMMGIAGWGSEFSIDKTLRKSNPESNGWPIFILASILAFGMFTAGLPKLMGDWLSFDTQAVRSYFINNYFFRDRQELLAPIFLNIQSTLIWEPFDYVGVLFELGFILLLLKKRFLSWYILIAMLFHIMNLLILNINFSGNLPIYLLFMPFALKSENRTSNKWGNINWLLVFLVSCGLYFILWYFFNTNLNVTSIASDLGFSPYITSLMVMLLIFIWYGYAIFRQLKIEREQKKLNS</sequence>
<evidence type="ECO:0008006" key="4">
    <source>
        <dbReference type="Google" id="ProtNLM"/>
    </source>
</evidence>
<evidence type="ECO:0000256" key="1">
    <source>
        <dbReference type="SAM" id="Phobius"/>
    </source>
</evidence>
<evidence type="ECO:0000313" key="2">
    <source>
        <dbReference type="EMBL" id="MBB6328519.1"/>
    </source>
</evidence>
<name>A0A841MS58_9BACT</name>
<proteinExistence type="predicted"/>
<keyword evidence="3" id="KW-1185">Reference proteome</keyword>
<feature type="transmembrane region" description="Helical" evidence="1">
    <location>
        <begin position="246"/>
        <end position="264"/>
    </location>
</feature>